<sequence length="172" mass="19149">MNSPLDTDLALLTLQEEQLQFDSFSPDTAWQLGTRLKVAVEARGKAAAIDIQLKGHPLFFYAMPGTTPDNVDWIRRKRNVVQRFHRSSYAMRLELRKKQTNLLDQSGLVLRDHATAGGGFPIVLRGTGCIGTIVISGLPMRDDHNIIVEVLATWLNRPISELALGPAEDMDN</sequence>
<dbReference type="InterPro" id="IPR038084">
    <property type="entry name" value="PduO/GlcC-like_sf"/>
</dbReference>
<dbReference type="HAMAP" id="MF_00761">
    <property type="entry name" value="UPF0303"/>
    <property type="match status" value="1"/>
</dbReference>
<gene>
    <name evidence="2" type="ORF">CWM47_32450</name>
</gene>
<reference evidence="2 3" key="1">
    <citation type="submission" date="2017-11" db="EMBL/GenBank/DDBJ databases">
        <title>Taxonomic description and genome sequences of Spirosoma HA7 sp. nov., isolated from pollen microhabitat of Corylus avellana.</title>
        <authorList>
            <person name="Ambika Manirajan B."/>
            <person name="Suarez C."/>
            <person name="Ratering S."/>
            <person name="Geissler-Plaum R."/>
            <person name="Cardinale M."/>
            <person name="Sylvia S."/>
        </authorList>
    </citation>
    <scope>NUCLEOTIDE SEQUENCE [LARGE SCALE GENOMIC DNA]</scope>
    <source>
        <strain evidence="2 3">HA7</strain>
    </source>
</reference>
<evidence type="ECO:0000313" key="3">
    <source>
        <dbReference type="Proteomes" id="UP000232883"/>
    </source>
</evidence>
<dbReference type="InterPro" id="IPR005624">
    <property type="entry name" value="PduO/GlcC-like"/>
</dbReference>
<dbReference type="RefSeq" id="WP_100992695.1">
    <property type="nucleotide sequence ID" value="NZ_CP025096.1"/>
</dbReference>
<dbReference type="InterPro" id="IPR010371">
    <property type="entry name" value="YBR137W-like"/>
</dbReference>
<dbReference type="EMBL" id="CP025096">
    <property type="protein sequence ID" value="AUD06145.1"/>
    <property type="molecule type" value="Genomic_DNA"/>
</dbReference>
<dbReference type="SUPFAM" id="SSF143744">
    <property type="entry name" value="GlcG-like"/>
    <property type="match status" value="1"/>
</dbReference>
<proteinExistence type="inferred from homology"/>
<dbReference type="PIRSF" id="PIRSF008757">
    <property type="entry name" value="UCP008757"/>
    <property type="match status" value="1"/>
</dbReference>
<keyword evidence="3" id="KW-1185">Reference proteome</keyword>
<dbReference type="PANTHER" id="PTHR28255">
    <property type="match status" value="1"/>
</dbReference>
<evidence type="ECO:0000313" key="2">
    <source>
        <dbReference type="EMBL" id="AUD06145.1"/>
    </source>
</evidence>
<dbReference type="AlphaFoldDB" id="A0A2K8Z8D9"/>
<protein>
    <recommendedName>
        <fullName evidence="1">UPF0303 protein CWM47_32450</fullName>
    </recommendedName>
</protein>
<dbReference type="PANTHER" id="PTHR28255:SF1">
    <property type="entry name" value="UPF0303 PROTEIN YBR137W"/>
    <property type="match status" value="1"/>
</dbReference>
<comment type="similarity">
    <text evidence="1">Belongs to the UPF0303 family.</text>
</comment>
<name>A0A2K8Z8D9_9BACT</name>
<dbReference type="KEGG" id="spir:CWM47_32450"/>
<dbReference type="OrthoDB" id="9815315at2"/>
<dbReference type="Pfam" id="PF03928">
    <property type="entry name" value="HbpS-like"/>
    <property type="match status" value="1"/>
</dbReference>
<dbReference type="Gene3D" id="3.30.450.150">
    <property type="entry name" value="Haem-degrading domain"/>
    <property type="match status" value="1"/>
</dbReference>
<organism evidence="2 3">
    <name type="scientific">Spirosoma pollinicola</name>
    <dbReference type="NCBI Taxonomy" id="2057025"/>
    <lineage>
        <taxon>Bacteria</taxon>
        <taxon>Pseudomonadati</taxon>
        <taxon>Bacteroidota</taxon>
        <taxon>Cytophagia</taxon>
        <taxon>Cytophagales</taxon>
        <taxon>Cytophagaceae</taxon>
        <taxon>Spirosoma</taxon>
    </lineage>
</organism>
<dbReference type="NCBIfam" id="NF002696">
    <property type="entry name" value="PRK02487.1-5"/>
    <property type="match status" value="1"/>
</dbReference>
<accession>A0A2K8Z8D9</accession>
<evidence type="ECO:0000256" key="1">
    <source>
        <dbReference type="HAMAP-Rule" id="MF_00761"/>
    </source>
</evidence>
<dbReference type="Proteomes" id="UP000232883">
    <property type="component" value="Chromosome"/>
</dbReference>